<evidence type="ECO:0000313" key="5">
    <source>
        <dbReference type="Proteomes" id="UP000002037"/>
    </source>
</evidence>
<organism evidence="4 5">
    <name type="scientific">Candida tropicalis (strain ATCC MYA-3404 / T1)</name>
    <name type="common">Yeast</name>
    <dbReference type="NCBI Taxonomy" id="294747"/>
    <lineage>
        <taxon>Eukaryota</taxon>
        <taxon>Fungi</taxon>
        <taxon>Dikarya</taxon>
        <taxon>Ascomycota</taxon>
        <taxon>Saccharomycotina</taxon>
        <taxon>Pichiomycetes</taxon>
        <taxon>Debaryomycetaceae</taxon>
        <taxon>Candida/Lodderomyces clade</taxon>
        <taxon>Candida</taxon>
    </lineage>
</organism>
<dbReference type="CDD" id="cd00167">
    <property type="entry name" value="SANT"/>
    <property type="match status" value="1"/>
</dbReference>
<feature type="region of interest" description="Disordered" evidence="1">
    <location>
        <begin position="97"/>
        <end position="166"/>
    </location>
</feature>
<feature type="compositionally biased region" description="Polar residues" evidence="1">
    <location>
        <begin position="245"/>
        <end position="254"/>
    </location>
</feature>
<gene>
    <name evidence="4" type="ORF">CTRG_00932</name>
</gene>
<dbReference type="OrthoDB" id="2143914at2759"/>
<reference evidence="4 5" key="1">
    <citation type="journal article" date="2009" name="Nature">
        <title>Evolution of pathogenicity and sexual reproduction in eight Candida genomes.</title>
        <authorList>
            <person name="Butler G."/>
            <person name="Rasmussen M.D."/>
            <person name="Lin M.F."/>
            <person name="Santos M.A."/>
            <person name="Sakthikumar S."/>
            <person name="Munro C.A."/>
            <person name="Rheinbay E."/>
            <person name="Grabherr M."/>
            <person name="Forche A."/>
            <person name="Reedy J.L."/>
            <person name="Agrafioti I."/>
            <person name="Arnaud M.B."/>
            <person name="Bates S."/>
            <person name="Brown A.J."/>
            <person name="Brunke S."/>
            <person name="Costanzo M.C."/>
            <person name="Fitzpatrick D.A."/>
            <person name="de Groot P.W."/>
            <person name="Harris D."/>
            <person name="Hoyer L.L."/>
            <person name="Hube B."/>
            <person name="Klis F.M."/>
            <person name="Kodira C."/>
            <person name="Lennard N."/>
            <person name="Logue M.E."/>
            <person name="Martin R."/>
            <person name="Neiman A.M."/>
            <person name="Nikolaou E."/>
            <person name="Quail M.A."/>
            <person name="Quinn J."/>
            <person name="Santos M.C."/>
            <person name="Schmitzberger F.F."/>
            <person name="Sherlock G."/>
            <person name="Shah P."/>
            <person name="Silverstein K.A."/>
            <person name="Skrzypek M.S."/>
            <person name="Soll D."/>
            <person name="Staggs R."/>
            <person name="Stansfield I."/>
            <person name="Stumpf M.P."/>
            <person name="Sudbery P.E."/>
            <person name="Srikantha T."/>
            <person name="Zeng Q."/>
            <person name="Berman J."/>
            <person name="Berriman M."/>
            <person name="Heitman J."/>
            <person name="Gow N.A."/>
            <person name="Lorenz M.C."/>
            <person name="Birren B.W."/>
            <person name="Kellis M."/>
            <person name="Cuomo C.A."/>
        </authorList>
    </citation>
    <scope>NUCLEOTIDE SEQUENCE [LARGE SCALE GENOMIC DNA]</scope>
    <source>
        <strain evidence="5">ATCC MYA-3404 / T1</strain>
    </source>
</reference>
<dbReference type="InterPro" id="IPR001005">
    <property type="entry name" value="SANT/Myb"/>
</dbReference>
<feature type="region of interest" description="Disordered" evidence="1">
    <location>
        <begin position="196"/>
        <end position="293"/>
    </location>
</feature>
<evidence type="ECO:0000313" key="4">
    <source>
        <dbReference type="EMBL" id="EER36192.1"/>
    </source>
</evidence>
<feature type="compositionally biased region" description="Polar residues" evidence="1">
    <location>
        <begin position="395"/>
        <end position="411"/>
    </location>
</feature>
<dbReference type="SMART" id="SM00717">
    <property type="entry name" value="SANT"/>
    <property type="match status" value="1"/>
</dbReference>
<proteinExistence type="predicted"/>
<dbReference type="RefSeq" id="XP_002546150.1">
    <property type="nucleotide sequence ID" value="XM_002546104.1"/>
</dbReference>
<feature type="region of interest" description="Disordered" evidence="1">
    <location>
        <begin position="576"/>
        <end position="595"/>
    </location>
</feature>
<feature type="compositionally biased region" description="Low complexity" evidence="1">
    <location>
        <begin position="114"/>
        <end position="127"/>
    </location>
</feature>
<evidence type="ECO:0000259" key="3">
    <source>
        <dbReference type="PROSITE" id="PS51294"/>
    </source>
</evidence>
<evidence type="ECO:0000256" key="1">
    <source>
        <dbReference type="SAM" id="MobiDB-lite"/>
    </source>
</evidence>
<dbReference type="PROSITE" id="PS51294">
    <property type="entry name" value="HTH_MYB"/>
    <property type="match status" value="1"/>
</dbReference>
<feature type="domain" description="HTH myb-type" evidence="3">
    <location>
        <begin position="30"/>
        <end position="84"/>
    </location>
</feature>
<feature type="compositionally biased region" description="Polar residues" evidence="1">
    <location>
        <begin position="268"/>
        <end position="293"/>
    </location>
</feature>
<keyword evidence="5" id="KW-1185">Reference proteome</keyword>
<feature type="region of interest" description="Disordered" evidence="1">
    <location>
        <begin position="391"/>
        <end position="411"/>
    </location>
</feature>
<dbReference type="Proteomes" id="UP000002037">
    <property type="component" value="Unassembled WGS sequence"/>
</dbReference>
<evidence type="ECO:0008006" key="6">
    <source>
        <dbReference type="Google" id="ProtNLM"/>
    </source>
</evidence>
<feature type="compositionally biased region" description="Low complexity" evidence="1">
    <location>
        <begin position="10"/>
        <end position="27"/>
    </location>
</feature>
<dbReference type="PROSITE" id="PS50090">
    <property type="entry name" value="MYB_LIKE"/>
    <property type="match status" value="1"/>
</dbReference>
<dbReference type="InterPro" id="IPR017930">
    <property type="entry name" value="Myb_dom"/>
</dbReference>
<dbReference type="Gene3D" id="1.10.10.60">
    <property type="entry name" value="Homeodomain-like"/>
    <property type="match status" value="1"/>
</dbReference>
<dbReference type="InterPro" id="IPR009057">
    <property type="entry name" value="Homeodomain-like_sf"/>
</dbReference>
<accession>C5M4E2</accession>
<feature type="region of interest" description="Disordered" evidence="1">
    <location>
        <begin position="445"/>
        <end position="469"/>
    </location>
</feature>
<feature type="compositionally biased region" description="Polar residues" evidence="1">
    <location>
        <begin position="28"/>
        <end position="37"/>
    </location>
</feature>
<dbReference type="HOGENOM" id="CLU_536347_0_0_1"/>
<dbReference type="AlphaFoldDB" id="C5M4E2"/>
<dbReference type="VEuPathDB" id="FungiDB:CTRG_00932"/>
<feature type="region of interest" description="Disordered" evidence="1">
    <location>
        <begin position="1"/>
        <end position="38"/>
    </location>
</feature>
<dbReference type="GeneID" id="8298267"/>
<feature type="domain" description="Myb-like" evidence="2">
    <location>
        <begin position="30"/>
        <end position="80"/>
    </location>
</feature>
<name>C5M4E2_CANTT</name>
<feature type="compositionally biased region" description="Polar residues" evidence="1">
    <location>
        <begin position="152"/>
        <end position="166"/>
    </location>
</feature>
<dbReference type="eggNOG" id="ENOG502RXV1">
    <property type="taxonomic scope" value="Eukaryota"/>
</dbReference>
<protein>
    <recommendedName>
        <fullName evidence="6">Myb-like domain-containing protein</fullName>
    </recommendedName>
</protein>
<dbReference type="EMBL" id="GG692395">
    <property type="protein sequence ID" value="EER36192.1"/>
    <property type="molecule type" value="Genomic_DNA"/>
</dbReference>
<feature type="compositionally biased region" description="Polar residues" evidence="1">
    <location>
        <begin position="211"/>
        <end position="225"/>
    </location>
</feature>
<feature type="compositionally biased region" description="Polar residues" evidence="1">
    <location>
        <begin position="582"/>
        <end position="595"/>
    </location>
</feature>
<dbReference type="SUPFAM" id="SSF46689">
    <property type="entry name" value="Homeodomain-like"/>
    <property type="match status" value="1"/>
</dbReference>
<evidence type="ECO:0000259" key="2">
    <source>
        <dbReference type="PROSITE" id="PS50090"/>
    </source>
</evidence>
<sequence length="595" mass="64245">MSSAEVDSNTTSDSKSGSTAAATTTTTQKNPSRTPTSWDAEDDILLMHLKDNQKLGWKEIASHFNNRTPNACQFRWRRLKSGNLKNPPKSAAALGAQFKQNPNMNAATKKKKATPTPTSSSSSSSTTKNKENKNTNSNLNDSIGNISREDTASQTPTSNSTSNFTYNPMTTGTFQGFDNSISTALAGLNALSNSPSYISGSSPPTPRGGMTSPNIRGSISGTSLSHRYEASPGASGIGDDRRRSSVNGPTSSNGGYYVDVSVDPTMNLPHNKSHPTTPSALTPRNSTSGADKASNLATNHRASISGIASISALRNNSIIQFTTDERGSISSLGRASVSSLPSKSMKIPHHESGNTALAHLPVLFGGTGGSVSGPSRNSSVSGASGLQQSALSSLRNGSTANSTTGYFSRSGSVVIPHNADKKDEEPLKFDKERSEMDNKKFNKIRRNMPPSTVSNRTKRKPGTPQPKLDIPWTMEEDELLINRRNRELSFAELSILLPQRTEGEIWARIDHLEKLRNGGHRTANSRDSRRLRQESIGLDDMDDLYDDDDDDDVLRVSDDDDDVLVDVDDMTLPKKKKRRMSSAVNPLSVRSTIRK</sequence>
<dbReference type="Pfam" id="PF13921">
    <property type="entry name" value="Myb_DNA-bind_6"/>
    <property type="match status" value="1"/>
</dbReference>
<dbReference type="KEGG" id="ctp:CTRG_00932"/>